<dbReference type="Proteomes" id="UP001172756">
    <property type="component" value="Unassembled WGS sequence"/>
</dbReference>
<organism evidence="12 13">
    <name type="scientific">Demequina lignilytica</name>
    <dbReference type="NCBI Taxonomy" id="3051663"/>
    <lineage>
        <taxon>Bacteria</taxon>
        <taxon>Bacillati</taxon>
        <taxon>Actinomycetota</taxon>
        <taxon>Actinomycetes</taxon>
        <taxon>Micrococcales</taxon>
        <taxon>Demequinaceae</taxon>
        <taxon>Demequina</taxon>
    </lineage>
</organism>
<feature type="transmembrane region" description="Helical" evidence="9">
    <location>
        <begin position="26"/>
        <end position="45"/>
    </location>
</feature>
<evidence type="ECO:0000256" key="9">
    <source>
        <dbReference type="SAM" id="Phobius"/>
    </source>
</evidence>
<reference evidence="12" key="1">
    <citation type="submission" date="2023-06" db="EMBL/GenBank/DDBJ databases">
        <title>Sysu t00039.</title>
        <authorList>
            <person name="Gao L."/>
            <person name="Fang B.-Z."/>
            <person name="Li W.-J."/>
        </authorList>
    </citation>
    <scope>NUCLEOTIDE SEQUENCE</scope>
    <source>
        <strain evidence="12">SYSU T00039</strain>
    </source>
</reference>
<keyword evidence="2" id="KW-0813">Transport</keyword>
<dbReference type="GO" id="GO:0008076">
    <property type="term" value="C:voltage-gated potassium channel complex"/>
    <property type="evidence" value="ECO:0007669"/>
    <property type="project" value="InterPro"/>
</dbReference>
<keyword evidence="13" id="KW-1185">Reference proteome</keyword>
<feature type="region of interest" description="Disordered" evidence="8">
    <location>
        <begin position="249"/>
        <end position="278"/>
    </location>
</feature>
<dbReference type="Gene3D" id="1.10.287.70">
    <property type="match status" value="1"/>
</dbReference>
<dbReference type="InterPro" id="IPR027359">
    <property type="entry name" value="Volt_channel_dom_sf"/>
</dbReference>
<evidence type="ECO:0000256" key="5">
    <source>
        <dbReference type="ARBA" id="ARBA00023065"/>
    </source>
</evidence>
<feature type="transmembrane region" description="Helical" evidence="9">
    <location>
        <begin position="162"/>
        <end position="179"/>
    </location>
</feature>
<reference evidence="11 14" key="2">
    <citation type="submission" date="2023-06" db="EMBL/GenBank/DDBJ databases">
        <title>SYSU T0a273.</title>
        <authorList>
            <person name="Gao L."/>
            <person name="Fang B.-Z."/>
            <person name="Li W.-J."/>
        </authorList>
    </citation>
    <scope>NUCLEOTIDE SEQUENCE [LARGE SCALE GENOMIC DNA]</scope>
    <source>
        <strain evidence="11 14">SYSU T0a273</strain>
    </source>
</reference>
<evidence type="ECO:0000313" key="11">
    <source>
        <dbReference type="EMBL" id="MDN4482307.1"/>
    </source>
</evidence>
<dbReference type="EMBL" id="JAUHPX010000001">
    <property type="protein sequence ID" value="MDN4486958.1"/>
    <property type="molecule type" value="Genomic_DNA"/>
</dbReference>
<evidence type="ECO:0000256" key="8">
    <source>
        <dbReference type="SAM" id="MobiDB-lite"/>
    </source>
</evidence>
<evidence type="ECO:0000256" key="6">
    <source>
        <dbReference type="ARBA" id="ARBA00023136"/>
    </source>
</evidence>
<dbReference type="AlphaFoldDB" id="A0AAW7LZT4"/>
<feature type="domain" description="Potassium channel" evidence="10">
    <location>
        <begin position="135"/>
        <end position="212"/>
    </location>
</feature>
<protein>
    <submittedName>
        <fullName evidence="12">Ion channel</fullName>
    </submittedName>
</protein>
<gene>
    <name evidence="11" type="ORF">QQ002_01985</name>
    <name evidence="12" type="ORF">QQX10_02125</name>
</gene>
<dbReference type="GO" id="GO:0005249">
    <property type="term" value="F:voltage-gated potassium channel activity"/>
    <property type="evidence" value="ECO:0007669"/>
    <property type="project" value="InterPro"/>
</dbReference>
<dbReference type="InterPro" id="IPR013099">
    <property type="entry name" value="K_chnl_dom"/>
</dbReference>
<evidence type="ECO:0000256" key="7">
    <source>
        <dbReference type="ARBA" id="ARBA00023303"/>
    </source>
</evidence>
<dbReference type="RefSeq" id="WP_301120461.1">
    <property type="nucleotide sequence ID" value="NZ_JAUHPX010000001.1"/>
</dbReference>
<sequence length="278" mass="30198">MAVPEVVKVIKGDSARYDAYARRADLAMLVMAFAFLVVWSARIAFRDYIPGALRGTLITIQAFIWLAFVVDIIIRLALTDRRWHFLKTHPIDVIAVFIPPARPLKILSVFTSGTMLASRKGAVKSTQAILISVVLLMWIGAVSILDAERGAADAQITNFADAIWWALVTMTTVGYGDFAPVTGQGRAIATVLMLMGIALIGVITASVAAWFVALTEGEDEERDEVTRTQLLDRLAELESKLDAIAAREDAAASGLPHQTPKAPRRKARATPPAEDDAT</sequence>
<proteinExistence type="predicted"/>
<keyword evidence="7" id="KW-0407">Ion channel</keyword>
<dbReference type="Pfam" id="PF07885">
    <property type="entry name" value="Ion_trans_2"/>
    <property type="match status" value="1"/>
</dbReference>
<comment type="caution">
    <text evidence="12">The sequence shown here is derived from an EMBL/GenBank/DDBJ whole genome shotgun (WGS) entry which is preliminary data.</text>
</comment>
<dbReference type="PANTHER" id="PTHR11537">
    <property type="entry name" value="VOLTAGE-GATED POTASSIUM CHANNEL"/>
    <property type="match status" value="1"/>
</dbReference>
<dbReference type="InterPro" id="IPR028325">
    <property type="entry name" value="VG_K_chnl"/>
</dbReference>
<comment type="subcellular location">
    <subcellularLocation>
        <location evidence="1">Membrane</location>
        <topology evidence="1">Multi-pass membrane protein</topology>
    </subcellularLocation>
</comment>
<evidence type="ECO:0000256" key="3">
    <source>
        <dbReference type="ARBA" id="ARBA00022692"/>
    </source>
</evidence>
<keyword evidence="4 9" id="KW-1133">Transmembrane helix</keyword>
<evidence type="ECO:0000313" key="12">
    <source>
        <dbReference type="EMBL" id="MDN4486958.1"/>
    </source>
</evidence>
<evidence type="ECO:0000256" key="1">
    <source>
        <dbReference type="ARBA" id="ARBA00004141"/>
    </source>
</evidence>
<evidence type="ECO:0000313" key="13">
    <source>
        <dbReference type="Proteomes" id="UP001172737"/>
    </source>
</evidence>
<dbReference type="PANTHER" id="PTHR11537:SF254">
    <property type="entry name" value="POTASSIUM VOLTAGE-GATED CHANNEL PROTEIN SHAB"/>
    <property type="match status" value="1"/>
</dbReference>
<feature type="transmembrane region" description="Helical" evidence="9">
    <location>
        <begin position="57"/>
        <end position="78"/>
    </location>
</feature>
<accession>A0AAW7LZT4</accession>
<dbReference type="SUPFAM" id="SSF81324">
    <property type="entry name" value="Voltage-gated potassium channels"/>
    <property type="match status" value="1"/>
</dbReference>
<dbReference type="GO" id="GO:0001508">
    <property type="term" value="P:action potential"/>
    <property type="evidence" value="ECO:0007669"/>
    <property type="project" value="TreeGrafter"/>
</dbReference>
<evidence type="ECO:0000256" key="4">
    <source>
        <dbReference type="ARBA" id="ARBA00022989"/>
    </source>
</evidence>
<feature type="transmembrane region" description="Helical" evidence="9">
    <location>
        <begin position="191"/>
        <end position="213"/>
    </location>
</feature>
<dbReference type="EMBL" id="JAUHQB010000001">
    <property type="protein sequence ID" value="MDN4482307.1"/>
    <property type="molecule type" value="Genomic_DNA"/>
</dbReference>
<evidence type="ECO:0000259" key="10">
    <source>
        <dbReference type="Pfam" id="PF07885"/>
    </source>
</evidence>
<dbReference type="Proteomes" id="UP001172737">
    <property type="component" value="Unassembled WGS sequence"/>
</dbReference>
<feature type="transmembrane region" description="Helical" evidence="9">
    <location>
        <begin position="128"/>
        <end position="147"/>
    </location>
</feature>
<dbReference type="Gene3D" id="1.20.5.110">
    <property type="match status" value="1"/>
</dbReference>
<keyword evidence="5" id="KW-0406">Ion transport</keyword>
<dbReference type="Gene3D" id="1.20.120.350">
    <property type="entry name" value="Voltage-gated potassium channels. Chain C"/>
    <property type="match status" value="1"/>
</dbReference>
<keyword evidence="3 9" id="KW-0812">Transmembrane</keyword>
<evidence type="ECO:0000313" key="14">
    <source>
        <dbReference type="Proteomes" id="UP001172756"/>
    </source>
</evidence>
<name>A0AAW7LZT4_9MICO</name>
<keyword evidence="6 9" id="KW-0472">Membrane</keyword>
<evidence type="ECO:0000256" key="2">
    <source>
        <dbReference type="ARBA" id="ARBA00022448"/>
    </source>
</evidence>